<sequence length="324" mass="35460">MLLLRLDLDDLASVRFACSPLQETVLSLWAWQNPVRHAEHQPFLRHCAPLLRQLDWPLLQSLVGPRRRIPDFLTPHPTGPSPDIDDEFTALRATPPERVRSELIQAASGTALHPGLQQAHEDPAGLLDRIVDAVHAYWALVIAPHWPRMQAVLRADVLHRAQRLTDGGAAALFADIDPGLRWQAGTLTVDALRHEHRDLAVDGRGVAFTPSLFCDHASTLVNPALPPRIGYPARGRATVWHPGTAAPPKALADLLGSTRARLLALLAEPASTTDLAHRLGLSPGTVSQHLGVLHRARLVTRARHGHVVLYLRSPLGDQLAVPLK</sequence>
<dbReference type="EMBL" id="CP115300">
    <property type="protein sequence ID" value="WBO68599.1"/>
    <property type="molecule type" value="Genomic_DNA"/>
</dbReference>
<dbReference type="PANTHER" id="PTHR43132:SF6">
    <property type="entry name" value="HTH-TYPE TRANSCRIPTIONAL REPRESSOR CZRA"/>
    <property type="match status" value="1"/>
</dbReference>
<evidence type="ECO:0000313" key="6">
    <source>
        <dbReference type="Proteomes" id="UP001212326"/>
    </source>
</evidence>
<dbReference type="Proteomes" id="UP001212326">
    <property type="component" value="Chromosome"/>
</dbReference>
<dbReference type="Pfam" id="PF12840">
    <property type="entry name" value="HTH_20"/>
    <property type="match status" value="1"/>
</dbReference>
<feature type="domain" description="HTH arsR-type" evidence="4">
    <location>
        <begin position="249"/>
        <end position="324"/>
    </location>
</feature>
<dbReference type="InterPro" id="IPR036388">
    <property type="entry name" value="WH-like_DNA-bd_sf"/>
</dbReference>
<keyword evidence="3" id="KW-0804">Transcription</keyword>
<accession>A0ABY7PGC9</accession>
<reference evidence="5 6" key="1">
    <citation type="submission" date="2022-12" db="EMBL/GenBank/DDBJ databases">
        <authorList>
            <person name="Mo P."/>
        </authorList>
    </citation>
    <scope>NUCLEOTIDE SEQUENCE [LARGE SCALE GENOMIC DNA]</scope>
    <source>
        <strain evidence="5 6">HUAS 2-6</strain>
    </source>
</reference>
<name>A0ABY7PGC9_9ACTN</name>
<organism evidence="5 6">
    <name type="scientific">Streptomyces camelliae</name>
    <dbReference type="NCBI Taxonomy" id="3004093"/>
    <lineage>
        <taxon>Bacteria</taxon>
        <taxon>Bacillati</taxon>
        <taxon>Actinomycetota</taxon>
        <taxon>Actinomycetes</taxon>
        <taxon>Kitasatosporales</taxon>
        <taxon>Streptomycetaceae</taxon>
        <taxon>Streptomyces</taxon>
    </lineage>
</organism>
<dbReference type="PANTHER" id="PTHR43132">
    <property type="entry name" value="ARSENICAL RESISTANCE OPERON REPRESSOR ARSR-RELATED"/>
    <property type="match status" value="1"/>
</dbReference>
<dbReference type="InterPro" id="IPR051011">
    <property type="entry name" value="Metal_resp_trans_reg"/>
</dbReference>
<keyword evidence="1" id="KW-0805">Transcription regulation</keyword>
<evidence type="ECO:0000256" key="2">
    <source>
        <dbReference type="ARBA" id="ARBA00023125"/>
    </source>
</evidence>
<protein>
    <submittedName>
        <fullName evidence="5">Metalloregulator ArsR/SmtB family transcription factor</fullName>
    </submittedName>
</protein>
<dbReference type="RefSeq" id="WP_270085831.1">
    <property type="nucleotide sequence ID" value="NZ_CP115300.1"/>
</dbReference>
<dbReference type="InterPro" id="IPR001845">
    <property type="entry name" value="HTH_ArsR_DNA-bd_dom"/>
</dbReference>
<proteinExistence type="predicted"/>
<evidence type="ECO:0000313" key="5">
    <source>
        <dbReference type="EMBL" id="WBO68599.1"/>
    </source>
</evidence>
<evidence type="ECO:0000256" key="3">
    <source>
        <dbReference type="ARBA" id="ARBA00023163"/>
    </source>
</evidence>
<dbReference type="InterPro" id="IPR036390">
    <property type="entry name" value="WH_DNA-bd_sf"/>
</dbReference>
<keyword evidence="6" id="KW-1185">Reference proteome</keyword>
<dbReference type="CDD" id="cd00090">
    <property type="entry name" value="HTH_ARSR"/>
    <property type="match status" value="1"/>
</dbReference>
<evidence type="ECO:0000259" key="4">
    <source>
        <dbReference type="SMART" id="SM00418"/>
    </source>
</evidence>
<gene>
    <name evidence="5" type="ORF">O1G22_40225</name>
</gene>
<evidence type="ECO:0000256" key="1">
    <source>
        <dbReference type="ARBA" id="ARBA00023015"/>
    </source>
</evidence>
<dbReference type="SMART" id="SM00418">
    <property type="entry name" value="HTH_ARSR"/>
    <property type="match status" value="1"/>
</dbReference>
<keyword evidence="2" id="KW-0238">DNA-binding</keyword>
<dbReference type="Gene3D" id="1.10.10.10">
    <property type="entry name" value="Winged helix-like DNA-binding domain superfamily/Winged helix DNA-binding domain"/>
    <property type="match status" value="1"/>
</dbReference>
<dbReference type="SUPFAM" id="SSF46785">
    <property type="entry name" value="Winged helix' DNA-binding domain"/>
    <property type="match status" value="1"/>
</dbReference>
<dbReference type="InterPro" id="IPR011991">
    <property type="entry name" value="ArsR-like_HTH"/>
</dbReference>